<feature type="transmembrane region" description="Helical" evidence="6">
    <location>
        <begin position="264"/>
        <end position="283"/>
    </location>
</feature>
<dbReference type="PROSITE" id="PS50847">
    <property type="entry name" value="GRAM_POS_ANCHORING"/>
    <property type="match status" value="1"/>
</dbReference>
<feature type="compositionally biased region" description="Low complexity" evidence="5">
    <location>
        <begin position="206"/>
        <end position="249"/>
    </location>
</feature>
<organism evidence="9 10">
    <name type="scientific">Streptomyces mirabilis</name>
    <dbReference type="NCBI Taxonomy" id="68239"/>
    <lineage>
        <taxon>Bacteria</taxon>
        <taxon>Bacillati</taxon>
        <taxon>Actinomycetota</taxon>
        <taxon>Actinomycetes</taxon>
        <taxon>Kitasatosporales</taxon>
        <taxon>Streptomycetaceae</taxon>
        <taxon>Streptomyces</taxon>
    </lineage>
</organism>
<keyword evidence="4" id="KW-0572">Peptidoglycan-anchor</keyword>
<evidence type="ECO:0000259" key="8">
    <source>
        <dbReference type="PROSITE" id="PS50847"/>
    </source>
</evidence>
<keyword evidence="6" id="KW-0812">Transmembrane</keyword>
<dbReference type="RefSeq" id="WP_143610812.1">
    <property type="nucleotide sequence ID" value="NZ_CP107955.1"/>
</dbReference>
<evidence type="ECO:0000313" key="10">
    <source>
        <dbReference type="Proteomes" id="UP001257627"/>
    </source>
</evidence>
<keyword evidence="6" id="KW-0472">Membrane</keyword>
<dbReference type="InterPro" id="IPR019931">
    <property type="entry name" value="LPXTG_anchor"/>
</dbReference>
<evidence type="ECO:0000256" key="2">
    <source>
        <dbReference type="ARBA" id="ARBA00022525"/>
    </source>
</evidence>
<dbReference type="EMBL" id="JARAKF010000001">
    <property type="protein sequence ID" value="MDU8991044.1"/>
    <property type="molecule type" value="Genomic_DNA"/>
</dbReference>
<evidence type="ECO:0000256" key="7">
    <source>
        <dbReference type="SAM" id="SignalP"/>
    </source>
</evidence>
<evidence type="ECO:0000256" key="1">
    <source>
        <dbReference type="ARBA" id="ARBA00022512"/>
    </source>
</evidence>
<feature type="signal peptide" evidence="7">
    <location>
        <begin position="1"/>
        <end position="25"/>
    </location>
</feature>
<feature type="chain" id="PRO_5046118325" description="Gram-positive cocci surface proteins LPxTG domain-containing protein" evidence="7">
    <location>
        <begin position="26"/>
        <end position="289"/>
    </location>
</feature>
<dbReference type="Proteomes" id="UP001257627">
    <property type="component" value="Unassembled WGS sequence"/>
</dbReference>
<reference evidence="9 10" key="1">
    <citation type="submission" date="2023-02" db="EMBL/GenBank/DDBJ databases">
        <authorList>
            <person name="Maleckis M."/>
        </authorList>
    </citation>
    <scope>NUCLEOTIDE SEQUENCE [LARGE SCALE GENOMIC DNA]</scope>
    <source>
        <strain evidence="9 10">P8-A2</strain>
    </source>
</reference>
<evidence type="ECO:0000256" key="6">
    <source>
        <dbReference type="SAM" id="Phobius"/>
    </source>
</evidence>
<keyword evidence="1" id="KW-0134">Cell wall</keyword>
<gene>
    <name evidence="9" type="ORF">PU648_01095</name>
</gene>
<proteinExistence type="predicted"/>
<keyword evidence="3 7" id="KW-0732">Signal</keyword>
<protein>
    <recommendedName>
        <fullName evidence="8">Gram-positive cocci surface proteins LPxTG domain-containing protein</fullName>
    </recommendedName>
</protein>
<evidence type="ECO:0000256" key="3">
    <source>
        <dbReference type="ARBA" id="ARBA00022729"/>
    </source>
</evidence>
<keyword evidence="2" id="KW-0964">Secreted</keyword>
<accession>A0ABU3UBS5</accession>
<keyword evidence="10" id="KW-1185">Reference proteome</keyword>
<evidence type="ECO:0000256" key="5">
    <source>
        <dbReference type="SAM" id="MobiDB-lite"/>
    </source>
</evidence>
<name>A0ABU3UBS5_9ACTN</name>
<keyword evidence="6" id="KW-1133">Transmembrane helix</keyword>
<feature type="domain" description="Gram-positive cocci surface proteins LPxTG" evidence="8">
    <location>
        <begin position="254"/>
        <end position="289"/>
    </location>
</feature>
<evidence type="ECO:0000256" key="4">
    <source>
        <dbReference type="ARBA" id="ARBA00023088"/>
    </source>
</evidence>
<evidence type="ECO:0000313" key="9">
    <source>
        <dbReference type="EMBL" id="MDU8991044.1"/>
    </source>
</evidence>
<feature type="region of interest" description="Disordered" evidence="5">
    <location>
        <begin position="193"/>
        <end position="260"/>
    </location>
</feature>
<comment type="caution">
    <text evidence="9">The sequence shown here is derived from an EMBL/GenBank/DDBJ whole genome shotgun (WGS) entry which is preliminary data.</text>
</comment>
<sequence length="289" mass="29647">MKFRPAVIAASASVALFAGSPAARAAEDPGSLPACTDVSTAYGGYEQDEVTVSVDVAATVLMAGGDWQPARGSVTNVGKRDLPEVVASAYPWLQTEDPELADMSDFVKVEARTADGGWQPLDGSGRIDAPPLKPGETRTYELRVRVVKDVPKMPGGSEFAFTGTFADVYRFPDTGKEVACAGVAYGNDTFRIQRTATSPTPPTTPKPTTAKPTPSATKPTSTPSPTDVATAAPTTPPATTSAPPAAPSDTHGEMAETGTSNATVPLAAAAGALAVLGVGAVLFGRRRRG</sequence>